<dbReference type="Proteomes" id="UP000192501">
    <property type="component" value="Unassembled WGS sequence"/>
</dbReference>
<organism evidence="1 2">
    <name type="scientific">Hepatospora eriocheir</name>
    <dbReference type="NCBI Taxonomy" id="1081669"/>
    <lineage>
        <taxon>Eukaryota</taxon>
        <taxon>Fungi</taxon>
        <taxon>Fungi incertae sedis</taxon>
        <taxon>Microsporidia</taxon>
        <taxon>Hepatosporidae</taxon>
        <taxon>Hepatospora</taxon>
    </lineage>
</organism>
<dbReference type="VEuPathDB" id="MicrosporidiaDB:HERIO_188"/>
<protein>
    <submittedName>
        <fullName evidence="1">Uncharacterized protein</fullName>
    </submittedName>
</protein>
<dbReference type="VEuPathDB" id="MicrosporidiaDB:A0H76_621"/>
<proteinExistence type="predicted"/>
<gene>
    <name evidence="1" type="ORF">A0H76_621</name>
</gene>
<reference evidence="1 2" key="1">
    <citation type="journal article" date="2017" name="Environ. Microbiol.">
        <title>Decay of the glycolytic pathway and adaptation to intranuclear parasitism within Enterocytozoonidae microsporidia.</title>
        <authorList>
            <person name="Wiredu Boakye D."/>
            <person name="Jaroenlak P."/>
            <person name="Prachumwat A."/>
            <person name="Williams T.A."/>
            <person name="Bateman K.S."/>
            <person name="Itsathitphaisarn O."/>
            <person name="Sritunyalucksana K."/>
            <person name="Paszkiewicz K.H."/>
            <person name="Moore K.A."/>
            <person name="Stentiford G.D."/>
            <person name="Williams B.A."/>
        </authorList>
    </citation>
    <scope>NUCLEOTIDE SEQUENCE [LARGE SCALE GENOMIC DNA]</scope>
    <source>
        <strain evidence="2">canceri</strain>
    </source>
</reference>
<dbReference type="EMBL" id="LTAI01001252">
    <property type="protein sequence ID" value="ORD95801.1"/>
    <property type="molecule type" value="Genomic_DNA"/>
</dbReference>
<name>A0A1X0Q7Q2_9MICR</name>
<dbReference type="AlphaFoldDB" id="A0A1X0Q7Q2"/>
<accession>A0A1X0Q7Q2</accession>
<evidence type="ECO:0000313" key="1">
    <source>
        <dbReference type="EMBL" id="ORD95801.1"/>
    </source>
</evidence>
<sequence>MVENTKISDINYKLLIDYYENLFPFDDLFKILKINEYKEIAFITRTGVFFTISNIYKLKSI</sequence>
<comment type="caution">
    <text evidence="1">The sequence shown here is derived from an EMBL/GenBank/DDBJ whole genome shotgun (WGS) entry which is preliminary data.</text>
</comment>
<evidence type="ECO:0000313" key="2">
    <source>
        <dbReference type="Proteomes" id="UP000192501"/>
    </source>
</evidence>